<dbReference type="EMBL" id="JAJFAZ020000001">
    <property type="protein sequence ID" value="KAI5352527.1"/>
    <property type="molecule type" value="Genomic_DNA"/>
</dbReference>
<dbReference type="GO" id="GO:0008270">
    <property type="term" value="F:zinc ion binding"/>
    <property type="evidence" value="ECO:0007669"/>
    <property type="project" value="InterPro"/>
</dbReference>
<dbReference type="Proteomes" id="UP001054821">
    <property type="component" value="Chromosome 1"/>
</dbReference>
<evidence type="ECO:0000313" key="3">
    <source>
        <dbReference type="Proteomes" id="UP001054821"/>
    </source>
</evidence>
<feature type="region of interest" description="Disordered" evidence="1">
    <location>
        <begin position="32"/>
        <end position="89"/>
    </location>
</feature>
<protein>
    <recommendedName>
        <fullName evidence="4">CCHC-type domain-containing protein</fullName>
    </recommendedName>
</protein>
<accession>A0AAD4ZQX4</accession>
<dbReference type="InterPro" id="IPR036875">
    <property type="entry name" value="Znf_CCHC_sf"/>
</dbReference>
<reference evidence="2 3" key="1">
    <citation type="journal article" date="2022" name="G3 (Bethesda)">
        <title>Whole-genome sequence and methylome profiling of the almond [Prunus dulcis (Mill.) D.A. Webb] cultivar 'Nonpareil'.</title>
        <authorList>
            <person name="D'Amico-Willman K.M."/>
            <person name="Ouma W.Z."/>
            <person name="Meulia T."/>
            <person name="Sideli G.M."/>
            <person name="Gradziel T.M."/>
            <person name="Fresnedo-Ramirez J."/>
        </authorList>
    </citation>
    <scope>NUCLEOTIDE SEQUENCE [LARGE SCALE GENOMIC DNA]</scope>
    <source>
        <strain evidence="2">Clone GOH B32 T37-40</strain>
    </source>
</reference>
<name>A0AAD4ZQX4_PRUDU</name>
<dbReference type="SUPFAM" id="SSF57756">
    <property type="entry name" value="Retrovirus zinc finger-like domains"/>
    <property type="match status" value="1"/>
</dbReference>
<evidence type="ECO:0000256" key="1">
    <source>
        <dbReference type="SAM" id="MobiDB-lite"/>
    </source>
</evidence>
<comment type="caution">
    <text evidence="2">The sequence shown here is derived from an EMBL/GenBank/DDBJ whole genome shotgun (WGS) entry which is preliminary data.</text>
</comment>
<proteinExistence type="predicted"/>
<sequence length="89" mass="9963">MRSVGEQLRTSNPTATKLQRYNLETKCSICRQGGHNRRSCPKVKEGTCSQVSSKPKVKKTIGTTSIKTVTRQSRAKQPVRRRLETGQCS</sequence>
<organism evidence="2 3">
    <name type="scientific">Prunus dulcis</name>
    <name type="common">Almond</name>
    <name type="synonym">Amygdalus dulcis</name>
    <dbReference type="NCBI Taxonomy" id="3755"/>
    <lineage>
        <taxon>Eukaryota</taxon>
        <taxon>Viridiplantae</taxon>
        <taxon>Streptophyta</taxon>
        <taxon>Embryophyta</taxon>
        <taxon>Tracheophyta</taxon>
        <taxon>Spermatophyta</taxon>
        <taxon>Magnoliopsida</taxon>
        <taxon>eudicotyledons</taxon>
        <taxon>Gunneridae</taxon>
        <taxon>Pentapetalae</taxon>
        <taxon>rosids</taxon>
        <taxon>fabids</taxon>
        <taxon>Rosales</taxon>
        <taxon>Rosaceae</taxon>
        <taxon>Amygdaloideae</taxon>
        <taxon>Amygdaleae</taxon>
        <taxon>Prunus</taxon>
    </lineage>
</organism>
<dbReference type="AlphaFoldDB" id="A0AAD4ZQX4"/>
<gene>
    <name evidence="2" type="ORF">L3X38_005418</name>
</gene>
<evidence type="ECO:0008006" key="4">
    <source>
        <dbReference type="Google" id="ProtNLM"/>
    </source>
</evidence>
<keyword evidence="3" id="KW-1185">Reference proteome</keyword>
<evidence type="ECO:0000313" key="2">
    <source>
        <dbReference type="EMBL" id="KAI5352527.1"/>
    </source>
</evidence>
<dbReference type="GO" id="GO:0003676">
    <property type="term" value="F:nucleic acid binding"/>
    <property type="evidence" value="ECO:0007669"/>
    <property type="project" value="InterPro"/>
</dbReference>
<feature type="compositionally biased region" description="Polar residues" evidence="1">
    <location>
        <begin position="61"/>
        <end position="72"/>
    </location>
</feature>